<dbReference type="EMBL" id="BAABRN010000001">
    <property type="protein sequence ID" value="GAA5500390.1"/>
    <property type="molecule type" value="Genomic_DNA"/>
</dbReference>
<evidence type="ECO:0000313" key="2">
    <source>
        <dbReference type="EMBL" id="GAA5500390.1"/>
    </source>
</evidence>
<protein>
    <submittedName>
        <fullName evidence="2">Uncharacterized protein</fullName>
    </submittedName>
</protein>
<sequence>MDHSRKIVALIDAVGPELLMDTPQAREGFMNGAIFAAVLMGTGLAKEPNEVLSIAAQAYGMQRIVREKRRELGVDAGWFSMNPAAHEEVVKLTRLTRDGFMAAQQMPEVIVAFQDIVAGVAQDKLRESGRLGFTLDELIGTEPTAASPAADPAPKPRGWWNGS</sequence>
<dbReference type="Proteomes" id="UP001458946">
    <property type="component" value="Unassembled WGS sequence"/>
</dbReference>
<evidence type="ECO:0000313" key="3">
    <source>
        <dbReference type="Proteomes" id="UP001458946"/>
    </source>
</evidence>
<organism evidence="2 3">
    <name type="scientific">Deinococcus xinjiangensis</name>
    <dbReference type="NCBI Taxonomy" id="457454"/>
    <lineage>
        <taxon>Bacteria</taxon>
        <taxon>Thermotogati</taxon>
        <taxon>Deinococcota</taxon>
        <taxon>Deinococci</taxon>
        <taxon>Deinococcales</taxon>
        <taxon>Deinococcaceae</taxon>
        <taxon>Deinococcus</taxon>
    </lineage>
</organism>
<feature type="region of interest" description="Disordered" evidence="1">
    <location>
        <begin position="142"/>
        <end position="163"/>
    </location>
</feature>
<accession>A0ABP9V892</accession>
<name>A0ABP9V892_9DEIO</name>
<dbReference type="RefSeq" id="WP_353540376.1">
    <property type="nucleotide sequence ID" value="NZ_BAABRN010000001.1"/>
</dbReference>
<feature type="compositionally biased region" description="Low complexity" evidence="1">
    <location>
        <begin position="143"/>
        <end position="152"/>
    </location>
</feature>
<comment type="caution">
    <text evidence="2">The sequence shown here is derived from an EMBL/GenBank/DDBJ whole genome shotgun (WGS) entry which is preliminary data.</text>
</comment>
<gene>
    <name evidence="2" type="ORF">Dxin01_00111</name>
</gene>
<evidence type="ECO:0000256" key="1">
    <source>
        <dbReference type="SAM" id="MobiDB-lite"/>
    </source>
</evidence>
<reference evidence="2 3" key="1">
    <citation type="submission" date="2024-02" db="EMBL/GenBank/DDBJ databases">
        <title>Deinococcus xinjiangensis NBRC 107630.</title>
        <authorList>
            <person name="Ichikawa N."/>
            <person name="Katano-Makiyama Y."/>
            <person name="Hidaka K."/>
        </authorList>
    </citation>
    <scope>NUCLEOTIDE SEQUENCE [LARGE SCALE GENOMIC DNA]</scope>
    <source>
        <strain evidence="2 3">NBRC 107630</strain>
    </source>
</reference>
<proteinExistence type="predicted"/>
<keyword evidence="3" id="KW-1185">Reference proteome</keyword>